<dbReference type="Proteomes" id="UP000185936">
    <property type="component" value="Unassembled WGS sequence"/>
</dbReference>
<organism evidence="1 2">
    <name type="scientific">Natronorubrum thiooxidans</name>
    <dbReference type="NCBI Taxonomy" id="308853"/>
    <lineage>
        <taxon>Archaea</taxon>
        <taxon>Methanobacteriati</taxon>
        <taxon>Methanobacteriota</taxon>
        <taxon>Stenosarchaea group</taxon>
        <taxon>Halobacteria</taxon>
        <taxon>Halobacteriales</taxon>
        <taxon>Natrialbaceae</taxon>
        <taxon>Natronorubrum</taxon>
    </lineage>
</organism>
<accession>A0A1N7GUC3</accession>
<reference evidence="2" key="1">
    <citation type="submission" date="2017-01" db="EMBL/GenBank/DDBJ databases">
        <authorList>
            <person name="Varghese N."/>
            <person name="Submissions S."/>
        </authorList>
    </citation>
    <scope>NUCLEOTIDE SEQUENCE [LARGE SCALE GENOMIC DNA]</scope>
    <source>
        <strain evidence="2">type strain: HArc-</strain>
    </source>
</reference>
<dbReference type="Pfam" id="PF18780">
    <property type="entry name" value="HNH_repeat"/>
    <property type="match status" value="1"/>
</dbReference>
<proteinExistence type="predicted"/>
<dbReference type="InterPro" id="IPR041025">
    <property type="entry name" value="HNH_repeat"/>
</dbReference>
<protein>
    <submittedName>
        <fullName evidence="1">Uncharacterized protein</fullName>
    </submittedName>
</protein>
<dbReference type="AlphaFoldDB" id="A0A1N7GUC3"/>
<name>A0A1N7GUC3_9EURY</name>
<dbReference type="OrthoDB" id="11472at2157"/>
<dbReference type="EMBL" id="FTNR01000015">
    <property type="protein sequence ID" value="SIS16175.1"/>
    <property type="molecule type" value="Genomic_DNA"/>
</dbReference>
<keyword evidence="2" id="KW-1185">Reference proteome</keyword>
<dbReference type="RefSeq" id="WP_076610477.1">
    <property type="nucleotide sequence ID" value="NZ_FTNR01000015.1"/>
</dbReference>
<evidence type="ECO:0000313" key="1">
    <source>
        <dbReference type="EMBL" id="SIS16175.1"/>
    </source>
</evidence>
<evidence type="ECO:0000313" key="2">
    <source>
        <dbReference type="Proteomes" id="UP000185936"/>
    </source>
</evidence>
<sequence>MSKDHISEIDSILAESLPDLEQDSDVTISKKKQEDMIQILQYSAEELGKSPTIREFKNLNLDVTADIIVNTFGTWNEAKEAAGLETDQRRTIRDINETYFQSIDSPEKAYWLGTLVANSSLQSQPTGGNYALQIGRSEYKEYFVTEFADAVESGYSISRQQQNKSDKQIVQLQLSNPTFIEFLLDAGYPGPNDEQGGFSVIDDEYRSSFLQGFLESSGYFTTNGWQIPVDDLQRGETLQEWFEQYGAKRPTVSQVSSGDTFVRVSNPFDIKAIFESLWPDILETEPCWKPYPRKILQYLNSEYPYPENLSYLDG</sequence>
<gene>
    <name evidence="1" type="ORF">SAMN05421752_115102</name>
</gene>